<feature type="compositionally biased region" description="Basic residues" evidence="1">
    <location>
        <begin position="158"/>
        <end position="173"/>
    </location>
</feature>
<evidence type="ECO:0000256" key="1">
    <source>
        <dbReference type="SAM" id="MobiDB-lite"/>
    </source>
</evidence>
<feature type="compositionally biased region" description="Basic and acidic residues" evidence="1">
    <location>
        <begin position="180"/>
        <end position="189"/>
    </location>
</feature>
<dbReference type="VEuPathDB" id="TriTrypDB:Tc_MARK_1302"/>
<reference evidence="2 3" key="1">
    <citation type="journal article" date="2018" name="Microb. Genom.">
        <title>Expanding an expanded genome: long-read sequencing of Trypanosoma cruzi.</title>
        <authorList>
            <person name="Berna L."/>
            <person name="Rodriguez M."/>
            <person name="Chiribao M.L."/>
            <person name="Parodi-Talice A."/>
            <person name="Pita S."/>
            <person name="Rijo G."/>
            <person name="Alvarez-Valin F."/>
            <person name="Robello C."/>
        </authorList>
    </citation>
    <scope>NUCLEOTIDE SEQUENCE [LARGE SCALE GENOMIC DNA]</scope>
    <source>
        <strain evidence="2 3">Dm28c</strain>
    </source>
</reference>
<dbReference type="VEuPathDB" id="TriTrypDB:BCY84_15775"/>
<dbReference type="AlphaFoldDB" id="A0A2V2W1Z5"/>
<evidence type="ECO:0000313" key="3">
    <source>
        <dbReference type="Proteomes" id="UP000246121"/>
    </source>
</evidence>
<dbReference type="VEuPathDB" id="TriTrypDB:C3747_123g120"/>
<dbReference type="VEuPathDB" id="TriTrypDB:TCSYLVIO_002568"/>
<gene>
    <name evidence="2" type="ORF">C4B63_6g137</name>
</gene>
<sequence length="534" mass="57287">MPLMTGEKPSSKFRVVLARSSLSDPCLGIPCSNSVPPADGPQRDVPCCSAVTVNSASVKLDVMHAADFSQRGRYGGAIVRVSELQRSGGTLPTVLSSCEEPCGNEGNVKRKPPATIVWHAAGIADAKREKVSFLPDDTAATTIPAQDAVGGGNGGRRMPTRRGKRRAGGRGKNSRATPRCKMERVREKSNSLQLKPNGEPYEHRWSTVNGRRQLHYGGRTYKGRAAHQLWSKIKTTLSSRGPTSSHRTSIAKNMKMPKREIRERARTGLVGAADTFSTSFAVTNSVTTNSSKSMSVPPPTLVSIARAKLLLDDDEEPLLKTGASANVVFVSEDDEETVISPETSEISSLTSFGSDNEKLAGSEGVFGSTSSFSTDDGYRPGRNFTMAPVNSQDVGSSAGKKPPALVEHEGWLYPAELVPVLCEQRFADMSSAPKEVGNAGTRGNGTTGESSRMGAEENNLEIRPKVKGLTFLGWGECADVSLSPHHRRDDASIIPSSAYPLRYEEMDALDDFLEVVGEDLFVAGDEIGGMRFAP</sequence>
<dbReference type="VEuPathDB" id="TriTrypDB:TcG_05942"/>
<proteinExistence type="predicted"/>
<feature type="region of interest" description="Disordered" evidence="1">
    <location>
        <begin position="433"/>
        <end position="455"/>
    </location>
</feature>
<dbReference type="VEuPathDB" id="TriTrypDB:TcCL_NonESM06731"/>
<dbReference type="VEuPathDB" id="TriTrypDB:TCDM_08368"/>
<dbReference type="VEuPathDB" id="TriTrypDB:ECC02_006239"/>
<dbReference type="Proteomes" id="UP000246121">
    <property type="component" value="Unassembled WGS sequence"/>
</dbReference>
<dbReference type="VEuPathDB" id="TriTrypDB:C4B63_6g137"/>
<comment type="caution">
    <text evidence="2">The sequence shown here is derived from an EMBL/GenBank/DDBJ whole genome shotgun (WGS) entry which is preliminary data.</text>
</comment>
<dbReference type="VEuPathDB" id="TriTrypDB:TcYC6_0013040"/>
<name>A0A2V2W1Z5_TRYCR</name>
<dbReference type="VEuPathDB" id="TriTrypDB:TcCLB.503753.10"/>
<dbReference type="VEuPathDB" id="TriTrypDB:TcBrA4_0078910"/>
<feature type="region of interest" description="Disordered" evidence="1">
    <location>
        <begin position="143"/>
        <end position="204"/>
    </location>
</feature>
<accession>A0A2V2W1Z5</accession>
<protein>
    <submittedName>
        <fullName evidence="2">Uncharacterized protein</fullName>
    </submittedName>
</protein>
<dbReference type="VEuPathDB" id="TriTrypDB:TcCLB.506585.50"/>
<dbReference type="EMBL" id="PRFA01000006">
    <property type="protein sequence ID" value="PWV00654.1"/>
    <property type="molecule type" value="Genomic_DNA"/>
</dbReference>
<organism evidence="2 3">
    <name type="scientific">Trypanosoma cruzi</name>
    <dbReference type="NCBI Taxonomy" id="5693"/>
    <lineage>
        <taxon>Eukaryota</taxon>
        <taxon>Discoba</taxon>
        <taxon>Euglenozoa</taxon>
        <taxon>Kinetoplastea</taxon>
        <taxon>Metakinetoplastina</taxon>
        <taxon>Trypanosomatida</taxon>
        <taxon>Trypanosomatidae</taxon>
        <taxon>Trypanosoma</taxon>
        <taxon>Schizotrypanum</taxon>
    </lineage>
</organism>
<evidence type="ECO:0000313" key="2">
    <source>
        <dbReference type="EMBL" id="PWV00654.1"/>
    </source>
</evidence>